<organism evidence="2 3">
    <name type="scientific">Salipiger pallidus</name>
    <dbReference type="NCBI Taxonomy" id="1775170"/>
    <lineage>
        <taxon>Bacteria</taxon>
        <taxon>Pseudomonadati</taxon>
        <taxon>Pseudomonadota</taxon>
        <taxon>Alphaproteobacteria</taxon>
        <taxon>Rhodobacterales</taxon>
        <taxon>Roseobacteraceae</taxon>
        <taxon>Salipiger</taxon>
    </lineage>
</organism>
<proteinExistence type="predicted"/>
<comment type="caution">
    <text evidence="2">The sequence shown here is derived from an EMBL/GenBank/DDBJ whole genome shotgun (WGS) entry which is preliminary data.</text>
</comment>
<evidence type="ECO:0000313" key="3">
    <source>
        <dbReference type="Proteomes" id="UP000617145"/>
    </source>
</evidence>
<evidence type="ECO:0000313" key="2">
    <source>
        <dbReference type="EMBL" id="GGG77505.1"/>
    </source>
</evidence>
<reference evidence="2" key="1">
    <citation type="journal article" date="2014" name="Int. J. Syst. Evol. Microbiol.">
        <title>Complete genome sequence of Corynebacterium casei LMG S-19264T (=DSM 44701T), isolated from a smear-ripened cheese.</title>
        <authorList>
            <consortium name="US DOE Joint Genome Institute (JGI-PGF)"/>
            <person name="Walter F."/>
            <person name="Albersmeier A."/>
            <person name="Kalinowski J."/>
            <person name="Ruckert C."/>
        </authorList>
    </citation>
    <scope>NUCLEOTIDE SEQUENCE</scope>
    <source>
        <strain evidence="2">CGMCC 1.15762</strain>
    </source>
</reference>
<dbReference type="Proteomes" id="UP000617145">
    <property type="component" value="Unassembled WGS sequence"/>
</dbReference>
<gene>
    <name evidence="2" type="ORF">GCM10011415_28010</name>
</gene>
<accession>A0A8J2ZKZ5</accession>
<feature type="coiled-coil region" evidence="1">
    <location>
        <begin position="192"/>
        <end position="219"/>
    </location>
</feature>
<dbReference type="RefSeq" id="WP_188790838.1">
    <property type="nucleotide sequence ID" value="NZ_BMJV01000005.1"/>
</dbReference>
<keyword evidence="1" id="KW-0175">Coiled coil</keyword>
<evidence type="ECO:0000256" key="1">
    <source>
        <dbReference type="SAM" id="Coils"/>
    </source>
</evidence>
<keyword evidence="3" id="KW-1185">Reference proteome</keyword>
<sequence length="249" mass="26876">MKSEYVKEAADYLRGYVQRPGHDADLAAELWLQILRGEGGGEDAAADMPISIEPMAGHYPEIIRKGDGAVKIRMVRQPAGEDDATTSEGAAEQEPDQPVIDVLGKCTWRLADGGVLELSEGAYRIGADYVPIPEVSLLEPDVMDKLFGDEIVISSVSLTDMAPISEEKTEAIASSVTQLCHCTDGSCGVCRAKAVAEEVAKLKARIEALEGAAAQKKSDDELRNRIDAAFVRHDEMCSRYGIRPKPKGC</sequence>
<protein>
    <submittedName>
        <fullName evidence="2">Uncharacterized protein</fullName>
    </submittedName>
</protein>
<dbReference type="EMBL" id="BMJV01000005">
    <property type="protein sequence ID" value="GGG77505.1"/>
    <property type="molecule type" value="Genomic_DNA"/>
</dbReference>
<reference evidence="2" key="2">
    <citation type="submission" date="2020-09" db="EMBL/GenBank/DDBJ databases">
        <authorList>
            <person name="Sun Q."/>
            <person name="Zhou Y."/>
        </authorList>
    </citation>
    <scope>NUCLEOTIDE SEQUENCE</scope>
    <source>
        <strain evidence="2">CGMCC 1.15762</strain>
    </source>
</reference>
<dbReference type="AlphaFoldDB" id="A0A8J2ZKZ5"/>
<name>A0A8J2ZKZ5_9RHOB</name>